<proteinExistence type="predicted"/>
<comment type="caution">
    <text evidence="1">The sequence shown here is derived from an EMBL/GenBank/DDBJ whole genome shotgun (WGS) entry which is preliminary data.</text>
</comment>
<protein>
    <submittedName>
        <fullName evidence="1">Uncharacterized protein</fullName>
    </submittedName>
</protein>
<dbReference type="EMBL" id="RCMK01000538">
    <property type="protein sequence ID" value="KAG2923239.1"/>
    <property type="molecule type" value="Genomic_DNA"/>
</dbReference>
<sequence>MESAGWVVELKKQIYRNNWRMAHFDDNKKYEGDTLDGDGELPSHSKDDVESFPYHNAVQSSDGSLAVFLDFSELNTPTYSGYVEDCEELLEVVDLEMDKTDTRIEIEVVRGIESTTVSWLVVEFACHLVYVDIVKYFTVKKNVLTPIPKIAMLQFTRARAKELGQR</sequence>
<accession>A0A8T1CJK0</accession>
<evidence type="ECO:0000313" key="1">
    <source>
        <dbReference type="EMBL" id="KAG2923239.1"/>
    </source>
</evidence>
<name>A0A8T1CJK0_9STRA</name>
<dbReference type="VEuPathDB" id="FungiDB:PC110_g12819"/>
<dbReference type="AlphaFoldDB" id="A0A8T1CJK0"/>
<evidence type="ECO:0000313" key="2">
    <source>
        <dbReference type="Proteomes" id="UP000736787"/>
    </source>
</evidence>
<dbReference type="Proteomes" id="UP000736787">
    <property type="component" value="Unassembled WGS sequence"/>
</dbReference>
<reference evidence="1" key="1">
    <citation type="submission" date="2018-10" db="EMBL/GenBank/DDBJ databases">
        <title>Effector identification in a new, highly contiguous assembly of the strawberry crown rot pathogen Phytophthora cactorum.</title>
        <authorList>
            <person name="Armitage A.D."/>
            <person name="Nellist C.F."/>
            <person name="Bates H."/>
            <person name="Vickerstaff R.J."/>
            <person name="Harrison R.J."/>
        </authorList>
    </citation>
    <scope>NUCLEOTIDE SEQUENCE</scope>
    <source>
        <strain evidence="1">4040</strain>
    </source>
</reference>
<organism evidence="1 2">
    <name type="scientific">Phytophthora cactorum</name>
    <dbReference type="NCBI Taxonomy" id="29920"/>
    <lineage>
        <taxon>Eukaryota</taxon>
        <taxon>Sar</taxon>
        <taxon>Stramenopiles</taxon>
        <taxon>Oomycota</taxon>
        <taxon>Peronosporomycetes</taxon>
        <taxon>Peronosporales</taxon>
        <taxon>Peronosporaceae</taxon>
        <taxon>Phytophthora</taxon>
    </lineage>
</organism>
<gene>
    <name evidence="1" type="ORF">PC117_g15785</name>
</gene>